<organism evidence="16 17">
    <name type="scientific">Ligilactobacillus equi DSM 15833 = JCM 10991</name>
    <dbReference type="NCBI Taxonomy" id="1423740"/>
    <lineage>
        <taxon>Bacteria</taxon>
        <taxon>Bacillati</taxon>
        <taxon>Bacillota</taxon>
        <taxon>Bacilli</taxon>
        <taxon>Lactobacillales</taxon>
        <taxon>Lactobacillaceae</taxon>
        <taxon>Ligilactobacillus</taxon>
    </lineage>
</organism>
<dbReference type="STRING" id="1423740.FC36_GL000769"/>
<evidence type="ECO:0000313" key="17">
    <source>
        <dbReference type="Proteomes" id="UP000051048"/>
    </source>
</evidence>
<evidence type="ECO:0000256" key="7">
    <source>
        <dbReference type="ARBA" id="ARBA00022989"/>
    </source>
</evidence>
<evidence type="ECO:0000256" key="8">
    <source>
        <dbReference type="ARBA" id="ARBA00023136"/>
    </source>
</evidence>
<evidence type="ECO:0000256" key="1">
    <source>
        <dbReference type="ARBA" id="ARBA00004651"/>
    </source>
</evidence>
<proteinExistence type="inferred from homology"/>
<dbReference type="EMBL" id="AZFH01000112">
    <property type="protein sequence ID" value="KRL79334.1"/>
    <property type="molecule type" value="Genomic_DNA"/>
</dbReference>
<dbReference type="Pfam" id="PF02096">
    <property type="entry name" value="60KD_IMP"/>
    <property type="match status" value="1"/>
</dbReference>
<dbReference type="InterPro" id="IPR001708">
    <property type="entry name" value="YidC/ALB3/OXA1/COX18"/>
</dbReference>
<dbReference type="CDD" id="cd20070">
    <property type="entry name" value="5TM_YidC_Alb3"/>
    <property type="match status" value="1"/>
</dbReference>
<dbReference type="Proteomes" id="UP000051048">
    <property type="component" value="Unassembled WGS sequence"/>
</dbReference>
<evidence type="ECO:0000256" key="3">
    <source>
        <dbReference type="ARBA" id="ARBA00022475"/>
    </source>
</evidence>
<dbReference type="GO" id="GO:0032977">
    <property type="term" value="F:membrane insertase activity"/>
    <property type="evidence" value="ECO:0007669"/>
    <property type="project" value="InterPro"/>
</dbReference>
<comment type="caution">
    <text evidence="16">The sequence shown here is derived from an EMBL/GenBank/DDBJ whole genome shotgun (WGS) entry which is preliminary data.</text>
</comment>
<sequence>MKKTKRNLALLGSVSLAVILAGCSATSTVDANSTGFWDHYVVWNFIRAIEALSHIFGNSYGWGIVVFTIIVRIIILPLMAYQLKSARKTSELQPQLKALQAKYPGKDMESRQNLQREQQELYAQAGVNPVAGCLPLLVQMPVLFAMYQAIFRSETLKTGHFFWMELGDKDPYYLMPILAAIFTYATSKLSMMSQPEQNAMTSSMTYIAPVMIFITALNVPAALSLYWVISNAFSVGQTLLINNPFKIIEERKAKEAAEKARVRKLNKAKKKALKSKRK</sequence>
<protein>
    <recommendedName>
        <fullName evidence="12">Membrane protein insertase YidC</fullName>
    </recommendedName>
    <alternativeName>
        <fullName evidence="12">Foldase YidC</fullName>
    </alternativeName>
    <alternativeName>
        <fullName evidence="12">Membrane integrase YidC</fullName>
    </alternativeName>
    <alternativeName>
        <fullName evidence="12">Membrane protein YidC</fullName>
    </alternativeName>
</protein>
<feature type="transmembrane region" description="Helical" evidence="12">
    <location>
        <begin position="203"/>
        <end position="229"/>
    </location>
</feature>
<evidence type="ECO:0000256" key="5">
    <source>
        <dbReference type="ARBA" id="ARBA00022729"/>
    </source>
</evidence>
<comment type="subcellular location">
    <subcellularLocation>
        <location evidence="1 12">Cell membrane</location>
        <topology evidence="1 12">Multi-pass membrane protein</topology>
    </subcellularLocation>
</comment>
<evidence type="ECO:0000256" key="11">
    <source>
        <dbReference type="ARBA" id="ARBA00023288"/>
    </source>
</evidence>
<dbReference type="PRINTS" id="PR00701">
    <property type="entry name" value="60KDINNERMP"/>
</dbReference>
<feature type="domain" description="Membrane insertase YidC/Oxa/ALB C-terminal" evidence="15">
    <location>
        <begin position="60"/>
        <end position="243"/>
    </location>
</feature>
<feature type="transmembrane region" description="Helical" evidence="12">
    <location>
        <begin position="130"/>
        <end position="151"/>
    </location>
</feature>
<comment type="similarity">
    <text evidence="12">Belongs to the OXA1/ALB3/YidC family. Type 2 subfamily.</text>
</comment>
<feature type="compositionally biased region" description="Basic residues" evidence="13">
    <location>
        <begin position="261"/>
        <end position="278"/>
    </location>
</feature>
<keyword evidence="4 12" id="KW-0812">Transmembrane</keyword>
<keyword evidence="8 12" id="KW-0472">Membrane</keyword>
<dbReference type="InterPro" id="IPR023060">
    <property type="entry name" value="YidC/YidC1/YidC2_Firmicutes"/>
</dbReference>
<dbReference type="PATRIC" id="fig|1423740.3.peg.816"/>
<evidence type="ECO:0000256" key="2">
    <source>
        <dbReference type="ARBA" id="ARBA00022448"/>
    </source>
</evidence>
<dbReference type="GO" id="GO:0051205">
    <property type="term" value="P:protein insertion into membrane"/>
    <property type="evidence" value="ECO:0007669"/>
    <property type="project" value="TreeGrafter"/>
</dbReference>
<evidence type="ECO:0000256" key="13">
    <source>
        <dbReference type="SAM" id="MobiDB-lite"/>
    </source>
</evidence>
<feature type="signal peptide" evidence="14">
    <location>
        <begin position="1"/>
        <end position="31"/>
    </location>
</feature>
<keyword evidence="3 12" id="KW-1003">Cell membrane</keyword>
<evidence type="ECO:0000256" key="14">
    <source>
        <dbReference type="SAM" id="SignalP"/>
    </source>
</evidence>
<dbReference type="PROSITE" id="PS51257">
    <property type="entry name" value="PROKAR_LIPOPROTEIN"/>
    <property type="match status" value="1"/>
</dbReference>
<feature type="chain" id="PRO_5008853310" description="Membrane protein insertase YidC" evidence="14">
    <location>
        <begin position="32"/>
        <end position="278"/>
    </location>
</feature>
<gene>
    <name evidence="12" type="primary">yidC</name>
    <name evidence="16" type="ORF">FC36_GL000769</name>
</gene>
<dbReference type="NCBIfam" id="TIGR03592">
    <property type="entry name" value="yidC_oxa1_cterm"/>
    <property type="match status" value="1"/>
</dbReference>
<evidence type="ECO:0000259" key="15">
    <source>
        <dbReference type="Pfam" id="PF02096"/>
    </source>
</evidence>
<reference evidence="16 17" key="1">
    <citation type="journal article" date="2015" name="Genome Announc.">
        <title>Expanding the biotechnology potential of lactobacilli through comparative genomics of 213 strains and associated genera.</title>
        <authorList>
            <person name="Sun Z."/>
            <person name="Harris H.M."/>
            <person name="McCann A."/>
            <person name="Guo C."/>
            <person name="Argimon S."/>
            <person name="Zhang W."/>
            <person name="Yang X."/>
            <person name="Jeffery I.B."/>
            <person name="Cooney J.C."/>
            <person name="Kagawa T.F."/>
            <person name="Liu W."/>
            <person name="Song Y."/>
            <person name="Salvetti E."/>
            <person name="Wrobel A."/>
            <person name="Rasinkangas P."/>
            <person name="Parkhill J."/>
            <person name="Rea M.C."/>
            <person name="O'Sullivan O."/>
            <person name="Ritari J."/>
            <person name="Douillard F.P."/>
            <person name="Paul Ross R."/>
            <person name="Yang R."/>
            <person name="Briner A.E."/>
            <person name="Felis G.E."/>
            <person name="de Vos W.M."/>
            <person name="Barrangou R."/>
            <person name="Klaenhammer T.R."/>
            <person name="Caufield P.W."/>
            <person name="Cui Y."/>
            <person name="Zhang H."/>
            <person name="O'Toole P.W."/>
        </authorList>
    </citation>
    <scope>NUCLEOTIDE SEQUENCE [LARGE SCALE GENOMIC DNA]</scope>
    <source>
        <strain evidence="16 17">DSM 15833</strain>
    </source>
</reference>
<evidence type="ECO:0000256" key="4">
    <source>
        <dbReference type="ARBA" id="ARBA00022692"/>
    </source>
</evidence>
<keyword evidence="6 12" id="KW-0653">Protein transport</keyword>
<evidence type="ECO:0000313" key="16">
    <source>
        <dbReference type="EMBL" id="KRL79334.1"/>
    </source>
</evidence>
<dbReference type="AlphaFoldDB" id="A0A0R1TE02"/>
<dbReference type="InterPro" id="IPR028055">
    <property type="entry name" value="YidC/Oxa/ALB_C"/>
</dbReference>
<evidence type="ECO:0000256" key="6">
    <source>
        <dbReference type="ARBA" id="ARBA00022927"/>
    </source>
</evidence>
<evidence type="ECO:0000256" key="10">
    <source>
        <dbReference type="ARBA" id="ARBA00023186"/>
    </source>
</evidence>
<comment type="function">
    <text evidence="12">Required for the insertion and/or proper folding and/or complex formation of integral membrane proteins into the membrane. Involved in integration of membrane proteins that insert both dependently and independently of the Sec translocase complex, as well as at least some lipoproteins.</text>
</comment>
<dbReference type="PANTHER" id="PTHR12428">
    <property type="entry name" value="OXA1"/>
    <property type="match status" value="1"/>
</dbReference>
<evidence type="ECO:0000256" key="9">
    <source>
        <dbReference type="ARBA" id="ARBA00023139"/>
    </source>
</evidence>
<feature type="region of interest" description="Disordered" evidence="13">
    <location>
        <begin position="259"/>
        <end position="278"/>
    </location>
</feature>
<keyword evidence="10 12" id="KW-0143">Chaperone</keyword>
<feature type="transmembrane region" description="Helical" evidence="12">
    <location>
        <begin position="60"/>
        <end position="81"/>
    </location>
</feature>
<dbReference type="HAMAP" id="MF_01811">
    <property type="entry name" value="YidC_type2"/>
    <property type="match status" value="1"/>
</dbReference>
<keyword evidence="11 12" id="KW-0449">Lipoprotein</keyword>
<dbReference type="GO" id="GO:0015031">
    <property type="term" value="P:protein transport"/>
    <property type="evidence" value="ECO:0007669"/>
    <property type="project" value="UniProtKB-KW"/>
</dbReference>
<dbReference type="OrthoDB" id="9780552at2"/>
<accession>A0A0R1TE02</accession>
<feature type="transmembrane region" description="Helical" evidence="12">
    <location>
        <begin position="171"/>
        <end position="191"/>
    </location>
</feature>
<dbReference type="PANTHER" id="PTHR12428:SF65">
    <property type="entry name" value="CYTOCHROME C OXIDASE ASSEMBLY PROTEIN COX18, MITOCHONDRIAL"/>
    <property type="match status" value="1"/>
</dbReference>
<keyword evidence="2 12" id="KW-0813">Transport</keyword>
<dbReference type="GO" id="GO:0005886">
    <property type="term" value="C:plasma membrane"/>
    <property type="evidence" value="ECO:0007669"/>
    <property type="project" value="UniProtKB-SubCell"/>
</dbReference>
<dbReference type="RefSeq" id="WP_025021111.1">
    <property type="nucleotide sequence ID" value="NZ_AZFH01000112.1"/>
</dbReference>
<name>A0A0R1TE02_9LACO</name>
<keyword evidence="7 12" id="KW-1133">Transmembrane helix</keyword>
<evidence type="ECO:0000256" key="12">
    <source>
        <dbReference type="HAMAP-Rule" id="MF_01811"/>
    </source>
</evidence>
<keyword evidence="5 12" id="KW-0732">Signal</keyword>
<keyword evidence="9" id="KW-0564">Palmitate</keyword>
<dbReference type="InterPro" id="IPR047196">
    <property type="entry name" value="YidC_ALB_C"/>
</dbReference>